<dbReference type="Pfam" id="PF14278">
    <property type="entry name" value="TetR_C_8"/>
    <property type="match status" value="1"/>
</dbReference>
<evidence type="ECO:0000259" key="1">
    <source>
        <dbReference type="Pfam" id="PF14278"/>
    </source>
</evidence>
<protein>
    <recommendedName>
        <fullName evidence="1">Transcriptional regulator TetR C-terminal Firmicutes type domain-containing protein</fullName>
    </recommendedName>
</protein>
<reference evidence="2" key="1">
    <citation type="submission" date="2019-08" db="EMBL/GenBank/DDBJ databases">
        <authorList>
            <person name="Kucharzyk K."/>
            <person name="Murdoch R.W."/>
            <person name="Higgins S."/>
            <person name="Loffler F."/>
        </authorList>
    </citation>
    <scope>NUCLEOTIDE SEQUENCE</scope>
</reference>
<proteinExistence type="predicted"/>
<sequence length="168" mass="19538">MGRTTFYLHYQDKEDLVLESMEDRLAAVIDLITSRPLLVWFRESNGRLMEMIFESVLENKDIFAIICQEPSNKVYDRFRKIINTMSLKMISESPWAQKKVGQLSISIDFVISYFSGAMWSTIVWWANHGFEPNPKEMSKNFSKMFFPGLLRILNVKKLAALIESAVID</sequence>
<dbReference type="AlphaFoldDB" id="A0A645FHS5"/>
<dbReference type="EMBL" id="VSSQ01059322">
    <property type="protein sequence ID" value="MPN12899.1"/>
    <property type="molecule type" value="Genomic_DNA"/>
</dbReference>
<feature type="domain" description="Transcriptional regulator TetR C-terminal Firmicutes type" evidence="1">
    <location>
        <begin position="49"/>
        <end position="145"/>
    </location>
</feature>
<gene>
    <name evidence="2" type="ORF">SDC9_160219</name>
</gene>
<accession>A0A645FHS5</accession>
<dbReference type="InterPro" id="IPR039532">
    <property type="entry name" value="TetR_C_Firmicutes"/>
</dbReference>
<dbReference type="PANTHER" id="PTHR43479">
    <property type="entry name" value="ACREF/ENVCD OPERON REPRESSOR-RELATED"/>
    <property type="match status" value="1"/>
</dbReference>
<dbReference type="Gene3D" id="1.10.357.10">
    <property type="entry name" value="Tetracycline Repressor, domain 2"/>
    <property type="match status" value="1"/>
</dbReference>
<evidence type="ECO:0000313" key="2">
    <source>
        <dbReference type="EMBL" id="MPN12899.1"/>
    </source>
</evidence>
<dbReference type="PANTHER" id="PTHR43479:SF7">
    <property type="entry name" value="TETR-FAMILY TRANSCRIPTIONAL REGULATOR"/>
    <property type="match status" value="1"/>
</dbReference>
<name>A0A645FHS5_9ZZZZ</name>
<dbReference type="InterPro" id="IPR050624">
    <property type="entry name" value="HTH-type_Tx_Regulator"/>
</dbReference>
<comment type="caution">
    <text evidence="2">The sequence shown here is derived from an EMBL/GenBank/DDBJ whole genome shotgun (WGS) entry which is preliminary data.</text>
</comment>
<organism evidence="2">
    <name type="scientific">bioreactor metagenome</name>
    <dbReference type="NCBI Taxonomy" id="1076179"/>
    <lineage>
        <taxon>unclassified sequences</taxon>
        <taxon>metagenomes</taxon>
        <taxon>ecological metagenomes</taxon>
    </lineage>
</organism>